<organism evidence="1">
    <name type="scientific">Enterobacter kobei</name>
    <dbReference type="NCBI Taxonomy" id="208224"/>
    <lineage>
        <taxon>Bacteria</taxon>
        <taxon>Pseudomonadati</taxon>
        <taxon>Pseudomonadota</taxon>
        <taxon>Gammaproteobacteria</taxon>
        <taxon>Enterobacterales</taxon>
        <taxon>Enterobacteriaceae</taxon>
        <taxon>Enterobacter</taxon>
        <taxon>Enterobacter cloacae complex</taxon>
    </lineage>
</organism>
<evidence type="ECO:0000313" key="2">
    <source>
        <dbReference type="Proteomes" id="UP000230495"/>
    </source>
</evidence>
<name>A0A2J0PFT4_9ENTR</name>
<accession>A0A2J0PFT4</accession>
<proteinExistence type="predicted"/>
<evidence type="ECO:0000313" key="1">
    <source>
        <dbReference type="EMBL" id="PJD71582.1"/>
    </source>
</evidence>
<comment type="caution">
    <text evidence="1">The sequence shown here is derived from an EMBL/GenBank/DDBJ whole genome shotgun (WGS) entry which is preliminary data.</text>
</comment>
<gene>
    <name evidence="1" type="ORF">B9Q37_18040</name>
</gene>
<sequence length="311" mass="36202">MVSILKHNQKRKIGENFILRRKNIMENKSQFLTVETICIKYSIKLENIIELWCDNNIPLYIHLEGNPCQLSCSIRKDDESHLKEVLNDIPTEIGSPNSSLDNIEQHKYFIEDRKVEIINEVDLYQKDKSPLTKIRQFRMKKGAGIFYIPIGDDQFYYDGYAYGYWRIKPGPTTRFIKGDYKISNSNPLLSDDDVSALLKVIGHDEGDFLIFKEAIEVNKRELCMNVDDIENLEFALTGSSKIEKKESENRYSKVEHLALYILLNEYCLENDGSVNFTTMAGVLTSLNKNKYGGEYEFKPETIRRWLKNIPK</sequence>
<reference evidence="1 2" key="1">
    <citation type="journal article" date="2017" name="J. Antimicrob. Chemother.">
        <title>Characterization of the population structure, drug resistance mechanisms and plasmids of the community-associated Enterobacter cloacae complex in China.</title>
        <authorList>
            <person name="Zhou K."/>
            <person name="Yu W."/>
            <person name="Cao X."/>
            <person name="Shen P."/>
            <person name="Lu H."/>
            <person name="Luo Q."/>
            <person name="Rossen J.W.A."/>
            <person name="Xiao Y."/>
        </authorList>
    </citation>
    <scope>NUCLEOTIDE SEQUENCE [LARGE SCALE GENOMIC DNA]</scope>
    <source>
        <strain evidence="1">ECC1097</strain>
    </source>
</reference>
<protein>
    <submittedName>
        <fullName evidence="1">Uncharacterized protein</fullName>
    </submittedName>
</protein>
<dbReference type="AlphaFoldDB" id="A0A2J0PFT4"/>
<dbReference type="EMBL" id="NEEU01000015">
    <property type="protein sequence ID" value="PJD71582.1"/>
    <property type="molecule type" value="Genomic_DNA"/>
</dbReference>
<dbReference type="Proteomes" id="UP000230495">
    <property type="component" value="Unassembled WGS sequence"/>
</dbReference>